<feature type="disulfide bond" evidence="2">
    <location>
        <begin position="76"/>
        <end position="100"/>
    </location>
</feature>
<dbReference type="STRING" id="1108045.GORHZ_046_00110"/>
<feature type="chain" id="PRO_5039266136" description="SGNH hydrolase-type esterase domain-containing protein" evidence="3">
    <location>
        <begin position="21"/>
        <end position="302"/>
    </location>
</feature>
<protein>
    <recommendedName>
        <fullName evidence="4">SGNH hydrolase-type esterase domain-containing protein</fullName>
    </recommendedName>
</protein>
<feature type="signal peptide" evidence="3">
    <location>
        <begin position="1"/>
        <end position="20"/>
    </location>
</feature>
<feature type="active site" description="Nucleophile" evidence="1">
    <location>
        <position position="61"/>
    </location>
</feature>
<dbReference type="OrthoDB" id="5503950at2"/>
<feature type="disulfide bond" evidence="2">
    <location>
        <begin position="152"/>
        <end position="165"/>
    </location>
</feature>
<evidence type="ECO:0000313" key="6">
    <source>
        <dbReference type="Proteomes" id="UP000008363"/>
    </source>
</evidence>
<dbReference type="GO" id="GO:0019433">
    <property type="term" value="P:triglyceride catabolic process"/>
    <property type="evidence" value="ECO:0007669"/>
    <property type="project" value="TreeGrafter"/>
</dbReference>
<reference evidence="5 6" key="1">
    <citation type="submission" date="2012-08" db="EMBL/GenBank/DDBJ databases">
        <title>Whole genome shotgun sequence of Gordonia rhizosphera NBRC 16068.</title>
        <authorList>
            <person name="Takarada H."/>
            <person name="Isaki S."/>
            <person name="Hosoyama A."/>
            <person name="Tsuchikane K."/>
            <person name="Katsumata H."/>
            <person name="Baba S."/>
            <person name="Ohji S."/>
            <person name="Yamazaki S."/>
            <person name="Fujita N."/>
        </authorList>
    </citation>
    <scope>NUCLEOTIDE SEQUENCE [LARGE SCALE GENOMIC DNA]</scope>
    <source>
        <strain evidence="5 6">NBRC 16068</strain>
    </source>
</reference>
<feature type="domain" description="SGNH hydrolase-type esterase" evidence="4">
    <location>
        <begin position="57"/>
        <end position="290"/>
    </location>
</feature>
<evidence type="ECO:0000259" key="4">
    <source>
        <dbReference type="Pfam" id="PF13472"/>
    </source>
</evidence>
<comment type="caution">
    <text evidence="5">The sequence shown here is derived from an EMBL/GenBank/DDBJ whole genome shotgun (WGS) entry which is preliminary data.</text>
</comment>
<dbReference type="eggNOG" id="COG2755">
    <property type="taxonomic scope" value="Bacteria"/>
</dbReference>
<dbReference type="InterPro" id="IPR037460">
    <property type="entry name" value="SEST-like"/>
</dbReference>
<evidence type="ECO:0000313" key="5">
    <source>
        <dbReference type="EMBL" id="GAB88862.1"/>
    </source>
</evidence>
<evidence type="ECO:0000256" key="1">
    <source>
        <dbReference type="PIRSR" id="PIRSR637460-1"/>
    </source>
</evidence>
<keyword evidence="3" id="KW-0732">Signal</keyword>
<name>K6W9I5_9ACTN</name>
<proteinExistence type="predicted"/>
<dbReference type="InterPro" id="IPR036514">
    <property type="entry name" value="SGNH_hydro_sf"/>
</dbReference>
<evidence type="ECO:0000256" key="3">
    <source>
        <dbReference type="SAM" id="SignalP"/>
    </source>
</evidence>
<feature type="active site" evidence="1">
    <location>
        <position position="283"/>
    </location>
</feature>
<dbReference type="RefSeq" id="WP_006330550.1">
    <property type="nucleotide sequence ID" value="NZ_BAHC01000046.1"/>
</dbReference>
<dbReference type="EMBL" id="BAHC01000046">
    <property type="protein sequence ID" value="GAB88862.1"/>
    <property type="molecule type" value="Genomic_DNA"/>
</dbReference>
<dbReference type="SUPFAM" id="SSF52266">
    <property type="entry name" value="SGNH hydrolase"/>
    <property type="match status" value="1"/>
</dbReference>
<evidence type="ECO:0000256" key="2">
    <source>
        <dbReference type="PIRSR" id="PIRSR637460-2"/>
    </source>
</evidence>
<feature type="disulfide bond" evidence="2">
    <location>
        <begin position="219"/>
        <end position="267"/>
    </location>
</feature>
<accession>K6W9I5</accession>
<organism evidence="5 6">
    <name type="scientific">Gordonia rhizosphera NBRC 16068</name>
    <dbReference type="NCBI Taxonomy" id="1108045"/>
    <lineage>
        <taxon>Bacteria</taxon>
        <taxon>Bacillati</taxon>
        <taxon>Actinomycetota</taxon>
        <taxon>Actinomycetes</taxon>
        <taxon>Mycobacteriales</taxon>
        <taxon>Gordoniaceae</taxon>
        <taxon>Gordonia</taxon>
    </lineage>
</organism>
<dbReference type="GO" id="GO:0004806">
    <property type="term" value="F:triacylglycerol lipase activity"/>
    <property type="evidence" value="ECO:0007669"/>
    <property type="project" value="TreeGrafter"/>
</dbReference>
<dbReference type="InterPro" id="IPR013830">
    <property type="entry name" value="SGNH_hydro"/>
</dbReference>
<dbReference type="Gene3D" id="3.40.50.1110">
    <property type="entry name" value="SGNH hydrolase"/>
    <property type="match status" value="1"/>
</dbReference>
<keyword evidence="2" id="KW-1015">Disulfide bond</keyword>
<keyword evidence="6" id="KW-1185">Reference proteome</keyword>
<gene>
    <name evidence="5" type="ORF">GORHZ_046_00110</name>
</gene>
<dbReference type="Pfam" id="PF13472">
    <property type="entry name" value="Lipase_GDSL_2"/>
    <property type="match status" value="1"/>
</dbReference>
<dbReference type="Proteomes" id="UP000008363">
    <property type="component" value="Unassembled WGS sequence"/>
</dbReference>
<sequence length="302" mass="32242">MRRPLLSRIATIVVAAAAVAAVVIPGTAATEVVAPPARALGSSHIDVWIKPGRKYVALGSSYAAGPGAAPIADVRCFRTTDDYPHRVAAAHRMRLTDVTCSGATTANILNTPQRPFADRPQIDAVTPDTDLVTITTGGNDIDYIGRLLSWSCANVRARFTHLRRCLHRRAAPPAPMPADYAAVERSMVELIAAVRLRAPHAEILLVDYTPVLDARATRCPLVPLTPQQATQTVRIFDGLTIATARAARVSGVRLISASRAGAAHAACSPDPWVRGLQFPVAYHPNRRGREAVAQLVLSALRG</sequence>
<dbReference type="PANTHER" id="PTHR37981:SF1">
    <property type="entry name" value="SGNH HYDROLASE-TYPE ESTERASE DOMAIN-CONTAINING PROTEIN"/>
    <property type="match status" value="1"/>
</dbReference>
<dbReference type="AlphaFoldDB" id="K6W9I5"/>
<dbReference type="CDD" id="cd01823">
    <property type="entry name" value="SEST_like"/>
    <property type="match status" value="1"/>
</dbReference>
<dbReference type="PANTHER" id="PTHR37981">
    <property type="entry name" value="LIPASE 2"/>
    <property type="match status" value="1"/>
</dbReference>